<name>A0A5R8M4N6_9FLAO</name>
<comment type="caution">
    <text evidence="2">The sequence shown here is derived from an EMBL/GenBank/DDBJ whole genome shotgun (WGS) entry which is preliminary data.</text>
</comment>
<protein>
    <submittedName>
        <fullName evidence="2">Uncharacterized protein</fullName>
    </submittedName>
</protein>
<dbReference type="AlphaFoldDB" id="A0A5R8M4N6"/>
<dbReference type="EMBL" id="VBUK01000006">
    <property type="protein sequence ID" value="TLF44450.1"/>
    <property type="molecule type" value="Genomic_DNA"/>
</dbReference>
<evidence type="ECO:0000256" key="1">
    <source>
        <dbReference type="SAM" id="Phobius"/>
    </source>
</evidence>
<evidence type="ECO:0000313" key="2">
    <source>
        <dbReference type="EMBL" id="TLF44450.1"/>
    </source>
</evidence>
<dbReference type="Proteomes" id="UP000308382">
    <property type="component" value="Unassembled WGS sequence"/>
</dbReference>
<accession>A0A5R8M4N6</accession>
<organism evidence="2 3">
    <name type="scientific">Maribacter aurantiacus</name>
    <dbReference type="NCBI Taxonomy" id="1882343"/>
    <lineage>
        <taxon>Bacteria</taxon>
        <taxon>Pseudomonadati</taxon>
        <taxon>Bacteroidota</taxon>
        <taxon>Flavobacteriia</taxon>
        <taxon>Flavobacteriales</taxon>
        <taxon>Flavobacteriaceae</taxon>
        <taxon>Maribacter</taxon>
    </lineage>
</organism>
<keyword evidence="1" id="KW-0472">Membrane</keyword>
<reference evidence="2 3" key="1">
    <citation type="journal article" date="2017" name="Int. J. Syst. Evol. Microbiol.">
        <title>Maripseudobacter aurantiacus gen. nov., sp. nov., a novel member of the family Flavobacteriaceae isolated from a sedimentation basin.</title>
        <authorList>
            <person name="Chen C."/>
            <person name="Su Y."/>
            <person name="Tao T."/>
            <person name="Fu G."/>
            <person name="Zhang C."/>
            <person name="Sun C."/>
            <person name="Zhang X."/>
            <person name="Wu M."/>
        </authorList>
    </citation>
    <scope>NUCLEOTIDE SEQUENCE [LARGE SCALE GENOMIC DNA]</scope>
    <source>
        <strain evidence="3">CDA4</strain>
    </source>
</reference>
<keyword evidence="1" id="KW-0812">Transmembrane</keyword>
<dbReference type="OrthoDB" id="1179561at2"/>
<feature type="transmembrane region" description="Helical" evidence="1">
    <location>
        <begin position="12"/>
        <end position="31"/>
    </location>
</feature>
<proteinExistence type="predicted"/>
<evidence type="ECO:0000313" key="3">
    <source>
        <dbReference type="Proteomes" id="UP000308382"/>
    </source>
</evidence>
<dbReference type="RefSeq" id="WP_138258599.1">
    <property type="nucleotide sequence ID" value="NZ_VBUK01000006.1"/>
</dbReference>
<keyword evidence="3" id="KW-1185">Reference proteome</keyword>
<sequence>MSTSSKTNPNIKLLTDNLVLIMFIIVAMLFFQNYHEIENEISSVLLNSLHDINHSIAETRTGK</sequence>
<keyword evidence="1" id="KW-1133">Transmembrane helix</keyword>
<gene>
    <name evidence="2" type="ORF">FEK29_11580</name>
</gene>